<evidence type="ECO:0000256" key="6">
    <source>
        <dbReference type="ARBA" id="ARBA00023065"/>
    </source>
</evidence>
<proteinExistence type="inferred from homology"/>
<evidence type="ECO:0000256" key="7">
    <source>
        <dbReference type="ARBA" id="ARBA00023136"/>
    </source>
</evidence>
<feature type="transmembrane region" description="Helical" evidence="8">
    <location>
        <begin position="325"/>
        <end position="345"/>
    </location>
</feature>
<keyword evidence="7 8" id="KW-0472">Membrane</keyword>
<evidence type="ECO:0000256" key="1">
    <source>
        <dbReference type="ARBA" id="ARBA00004141"/>
    </source>
</evidence>
<evidence type="ECO:0000256" key="8">
    <source>
        <dbReference type="RuleBase" id="RU362088"/>
    </source>
</evidence>
<dbReference type="InterPro" id="IPR003689">
    <property type="entry name" value="ZIP"/>
</dbReference>
<feature type="transmembrane region" description="Helical" evidence="8">
    <location>
        <begin position="125"/>
        <end position="145"/>
    </location>
</feature>
<protein>
    <submittedName>
        <fullName evidence="9">Zinc transporter protein</fullName>
    </submittedName>
</protein>
<accession>A0A162LHS2</accession>
<name>A0A162LHS2_CORDF</name>
<evidence type="ECO:0000256" key="2">
    <source>
        <dbReference type="ARBA" id="ARBA00006939"/>
    </source>
</evidence>
<keyword evidence="4 8" id="KW-0812">Transmembrane</keyword>
<dbReference type="NCBIfam" id="TIGR00820">
    <property type="entry name" value="zip"/>
    <property type="match status" value="1"/>
</dbReference>
<feature type="transmembrane region" description="Helical" evidence="8">
    <location>
        <begin position="220"/>
        <end position="239"/>
    </location>
</feature>
<dbReference type="STRING" id="1081108.A0A162LHS2"/>
<dbReference type="PANTHER" id="PTHR11040:SF32">
    <property type="entry name" value="ZINC-REGULATED TRANSPORTER 1"/>
    <property type="match status" value="1"/>
</dbReference>
<dbReference type="EMBL" id="AZHF01000009">
    <property type="protein sequence ID" value="OAA70774.1"/>
    <property type="molecule type" value="Genomic_DNA"/>
</dbReference>
<feature type="transmembrane region" description="Helical" evidence="8">
    <location>
        <begin position="75"/>
        <end position="98"/>
    </location>
</feature>
<gene>
    <name evidence="9" type="ORF">LEL_09365</name>
</gene>
<evidence type="ECO:0000256" key="4">
    <source>
        <dbReference type="ARBA" id="ARBA00022692"/>
    </source>
</evidence>
<evidence type="ECO:0000256" key="5">
    <source>
        <dbReference type="ARBA" id="ARBA00022989"/>
    </source>
</evidence>
<reference evidence="9 10" key="1">
    <citation type="journal article" date="2016" name="Genome Biol. Evol.">
        <title>Divergent and convergent evolution of fungal pathogenicity.</title>
        <authorList>
            <person name="Shang Y."/>
            <person name="Xiao G."/>
            <person name="Zheng P."/>
            <person name="Cen K."/>
            <person name="Zhan S."/>
            <person name="Wang C."/>
        </authorList>
    </citation>
    <scope>NUCLEOTIDE SEQUENCE [LARGE SCALE GENOMIC DNA]</scope>
    <source>
        <strain evidence="9 10">RCEF 1005</strain>
    </source>
</reference>
<dbReference type="InterPro" id="IPR004698">
    <property type="entry name" value="Zn/Fe_permease_fun/pln"/>
</dbReference>
<dbReference type="GO" id="GO:0005886">
    <property type="term" value="C:plasma membrane"/>
    <property type="evidence" value="ECO:0007669"/>
    <property type="project" value="TreeGrafter"/>
</dbReference>
<evidence type="ECO:0000313" key="9">
    <source>
        <dbReference type="EMBL" id="OAA70774.1"/>
    </source>
</evidence>
<comment type="subcellular location">
    <subcellularLocation>
        <location evidence="1 8">Membrane</location>
        <topology evidence="1 8">Multi-pass membrane protein</topology>
    </subcellularLocation>
</comment>
<sequence>MASSAFDPESVNLTDILASGASQAPITCFLNAAGNQYGGSIGIRIGSIFVIGAVSTAVTFFPVVATRIPRLKIPLYVYLFARYFGSGVILATAFIHLLDPAYSEIGPASCVGLTGGWAGYSWPPAIALAAAMFTFLLDFAAEYYVKMRYGLPHGEASVEATITTGGGQVTHQQLHSGDMNGVAENGRDASRDRKGYSGLSELKNLAGDSEETELLFQTQIAAFLILEFGVLFHSVFIGLNLGVAGADDFKTLFPVLVFHQSFEGLGIGARLSAIPFPSRLSWGPWVLCAAYGLTTPIAIAIGLGLRSTYDNSSFTANVVNGLFDSISAGILMYTGFVEMIARDFLFNPERTNKKSRLSFMIVCLFLGAGIMALLGKWA</sequence>
<keyword evidence="6 8" id="KW-0406">Ion transport</keyword>
<evidence type="ECO:0000313" key="10">
    <source>
        <dbReference type="Proteomes" id="UP000076881"/>
    </source>
</evidence>
<organism evidence="9 10">
    <name type="scientific">Akanthomyces lecanii RCEF 1005</name>
    <dbReference type="NCBI Taxonomy" id="1081108"/>
    <lineage>
        <taxon>Eukaryota</taxon>
        <taxon>Fungi</taxon>
        <taxon>Dikarya</taxon>
        <taxon>Ascomycota</taxon>
        <taxon>Pezizomycotina</taxon>
        <taxon>Sordariomycetes</taxon>
        <taxon>Hypocreomycetidae</taxon>
        <taxon>Hypocreales</taxon>
        <taxon>Cordycipitaceae</taxon>
        <taxon>Akanthomyces</taxon>
        <taxon>Cordyceps confragosa</taxon>
    </lineage>
</organism>
<keyword evidence="3 8" id="KW-0813">Transport</keyword>
<dbReference type="Proteomes" id="UP000076881">
    <property type="component" value="Unassembled WGS sequence"/>
</dbReference>
<dbReference type="GO" id="GO:0071578">
    <property type="term" value="P:zinc ion import across plasma membrane"/>
    <property type="evidence" value="ECO:0007669"/>
    <property type="project" value="TreeGrafter"/>
</dbReference>
<keyword evidence="5 8" id="KW-1133">Transmembrane helix</keyword>
<dbReference type="GO" id="GO:0000006">
    <property type="term" value="F:high-affinity zinc transmembrane transporter activity"/>
    <property type="evidence" value="ECO:0007669"/>
    <property type="project" value="TreeGrafter"/>
</dbReference>
<dbReference type="OrthoDB" id="448280at2759"/>
<dbReference type="PANTHER" id="PTHR11040">
    <property type="entry name" value="ZINC/IRON TRANSPORTER"/>
    <property type="match status" value="1"/>
</dbReference>
<feature type="transmembrane region" description="Helical" evidence="8">
    <location>
        <begin position="357"/>
        <end position="375"/>
    </location>
</feature>
<comment type="caution">
    <text evidence="9">The sequence shown here is derived from an EMBL/GenBank/DDBJ whole genome shotgun (WGS) entry which is preliminary data.</text>
</comment>
<feature type="transmembrane region" description="Helical" evidence="8">
    <location>
        <begin position="285"/>
        <end position="305"/>
    </location>
</feature>
<comment type="similarity">
    <text evidence="2 8">Belongs to the ZIP transporter (TC 2.A.5) family.</text>
</comment>
<keyword evidence="10" id="KW-1185">Reference proteome</keyword>
<dbReference type="AlphaFoldDB" id="A0A162LHS2"/>
<comment type="caution">
    <text evidence="8">Lacks conserved residue(s) required for the propagation of feature annotation.</text>
</comment>
<dbReference type="Pfam" id="PF02535">
    <property type="entry name" value="Zip"/>
    <property type="match status" value="1"/>
</dbReference>
<feature type="transmembrane region" description="Helical" evidence="8">
    <location>
        <begin position="41"/>
        <end position="63"/>
    </location>
</feature>
<evidence type="ECO:0000256" key="3">
    <source>
        <dbReference type="ARBA" id="ARBA00022448"/>
    </source>
</evidence>